<evidence type="ECO:0000313" key="2">
    <source>
        <dbReference type="Proteomes" id="UP000479710"/>
    </source>
</evidence>
<gene>
    <name evidence="1" type="ORF">E2562_031781</name>
</gene>
<dbReference type="Proteomes" id="UP000479710">
    <property type="component" value="Unassembled WGS sequence"/>
</dbReference>
<dbReference type="InterPro" id="IPR040320">
    <property type="entry name" value="At4g37920-like"/>
</dbReference>
<dbReference type="AlphaFoldDB" id="A0A6G1CJV3"/>
<keyword evidence="2" id="KW-1185">Reference proteome</keyword>
<protein>
    <submittedName>
        <fullName evidence="1">Uncharacterized protein</fullName>
    </submittedName>
</protein>
<dbReference type="GO" id="GO:0009941">
    <property type="term" value="C:chloroplast envelope"/>
    <property type="evidence" value="ECO:0007669"/>
    <property type="project" value="TreeGrafter"/>
</dbReference>
<dbReference type="OrthoDB" id="509361at2759"/>
<proteinExistence type="predicted"/>
<dbReference type="PANTHER" id="PTHR31755">
    <property type="entry name" value="FOLATE RECEPTOR-LIKE"/>
    <property type="match status" value="1"/>
</dbReference>
<accession>A0A6G1CJV3</accession>
<reference evidence="1 2" key="1">
    <citation type="submission" date="2019-11" db="EMBL/GenBank/DDBJ databases">
        <title>Whole genome sequence of Oryza granulata.</title>
        <authorList>
            <person name="Li W."/>
        </authorList>
    </citation>
    <scope>NUCLEOTIDE SEQUENCE [LARGE SCALE GENOMIC DNA]</scope>
    <source>
        <strain evidence="2">cv. Menghai</strain>
        <tissue evidence="1">Leaf</tissue>
    </source>
</reference>
<comment type="caution">
    <text evidence="1">The sequence shown here is derived from an EMBL/GenBank/DDBJ whole genome shotgun (WGS) entry which is preliminary data.</text>
</comment>
<organism evidence="1 2">
    <name type="scientific">Oryza meyeriana var. granulata</name>
    <dbReference type="NCBI Taxonomy" id="110450"/>
    <lineage>
        <taxon>Eukaryota</taxon>
        <taxon>Viridiplantae</taxon>
        <taxon>Streptophyta</taxon>
        <taxon>Embryophyta</taxon>
        <taxon>Tracheophyta</taxon>
        <taxon>Spermatophyta</taxon>
        <taxon>Magnoliopsida</taxon>
        <taxon>Liliopsida</taxon>
        <taxon>Poales</taxon>
        <taxon>Poaceae</taxon>
        <taxon>BOP clade</taxon>
        <taxon>Oryzoideae</taxon>
        <taxon>Oryzeae</taxon>
        <taxon>Oryzinae</taxon>
        <taxon>Oryza</taxon>
        <taxon>Oryza meyeriana</taxon>
    </lineage>
</organism>
<dbReference type="EMBL" id="SPHZ02000009">
    <property type="protein sequence ID" value="KAF0900442.1"/>
    <property type="molecule type" value="Genomic_DNA"/>
</dbReference>
<name>A0A6G1CJV3_9ORYZ</name>
<dbReference type="GO" id="GO:0009535">
    <property type="term" value="C:chloroplast thylakoid membrane"/>
    <property type="evidence" value="ECO:0007669"/>
    <property type="project" value="TreeGrafter"/>
</dbReference>
<dbReference type="PANTHER" id="PTHR31755:SF2">
    <property type="entry name" value="OS08G0320800 PROTEIN"/>
    <property type="match status" value="1"/>
</dbReference>
<evidence type="ECO:0000313" key="1">
    <source>
        <dbReference type="EMBL" id="KAF0900442.1"/>
    </source>
</evidence>
<sequence>MTQICDKLIEFFMYKKPQTKDWRKVLVFREDWERYGPYFYKHCQARIDMENDSSMKQKLVVLARKIKKIDDEIEKHMELFTQLRENPTDINAIVARRRKDFTGEFFQHLNFLVNAYNGLDEHDEIARLGAKCLSAIHAYDCTLEQLDIDSAQSKFDDILNSSSLEDACDKIKSLAKTKELDSSLILLINRAWAAAKDSTTMKNEVKDIMYHVYTTTKESLKSISPPEMKLLKYLLNIEDPEERFGALAAAFSPGDEHEAKDEDALHTCHLLLTCRTPNELHKWTKTMLDSYHINKEETDFTDARKMSDPVIIQRLTLLNETIEEEYMKKYIHPDEQESEDDEDSEE</sequence>